<feature type="signal peptide" evidence="1">
    <location>
        <begin position="1"/>
        <end position="15"/>
    </location>
</feature>
<proteinExistence type="predicted"/>
<dbReference type="Proteomes" id="UP001279734">
    <property type="component" value="Unassembled WGS sequence"/>
</dbReference>
<accession>A0AAD3SPN0</accession>
<feature type="chain" id="PRO_5042141925" description="Amino acid transporter" evidence="1">
    <location>
        <begin position="16"/>
        <end position="105"/>
    </location>
</feature>
<reference evidence="2" key="1">
    <citation type="submission" date="2023-05" db="EMBL/GenBank/DDBJ databases">
        <title>Nepenthes gracilis genome sequencing.</title>
        <authorList>
            <person name="Fukushima K."/>
        </authorList>
    </citation>
    <scope>NUCLEOTIDE SEQUENCE</scope>
    <source>
        <strain evidence="2">SING2019-196</strain>
    </source>
</reference>
<keyword evidence="3" id="KW-1185">Reference proteome</keyword>
<sequence length="105" mass="10724">MLLLLFSAMINLVMLGPGGFGCTANAAFLVLLLVDDVGRMINVTGETKTVLNVCSVAGSLDMQMASVGSSHKSHATLVDLLGKNPDGAKSAVMLAGVAVPRVLVP</sequence>
<evidence type="ECO:0000313" key="2">
    <source>
        <dbReference type="EMBL" id="GMH14544.1"/>
    </source>
</evidence>
<evidence type="ECO:0008006" key="4">
    <source>
        <dbReference type="Google" id="ProtNLM"/>
    </source>
</evidence>
<dbReference type="EMBL" id="BSYO01000014">
    <property type="protein sequence ID" value="GMH14544.1"/>
    <property type="molecule type" value="Genomic_DNA"/>
</dbReference>
<dbReference type="AlphaFoldDB" id="A0AAD3SPN0"/>
<evidence type="ECO:0000256" key="1">
    <source>
        <dbReference type="SAM" id="SignalP"/>
    </source>
</evidence>
<evidence type="ECO:0000313" key="3">
    <source>
        <dbReference type="Proteomes" id="UP001279734"/>
    </source>
</evidence>
<keyword evidence="1" id="KW-0732">Signal</keyword>
<comment type="caution">
    <text evidence="2">The sequence shown here is derived from an EMBL/GenBank/DDBJ whole genome shotgun (WGS) entry which is preliminary data.</text>
</comment>
<name>A0AAD3SPN0_NEPGR</name>
<organism evidence="2 3">
    <name type="scientific">Nepenthes gracilis</name>
    <name type="common">Slender pitcher plant</name>
    <dbReference type="NCBI Taxonomy" id="150966"/>
    <lineage>
        <taxon>Eukaryota</taxon>
        <taxon>Viridiplantae</taxon>
        <taxon>Streptophyta</taxon>
        <taxon>Embryophyta</taxon>
        <taxon>Tracheophyta</taxon>
        <taxon>Spermatophyta</taxon>
        <taxon>Magnoliopsida</taxon>
        <taxon>eudicotyledons</taxon>
        <taxon>Gunneridae</taxon>
        <taxon>Pentapetalae</taxon>
        <taxon>Caryophyllales</taxon>
        <taxon>Nepenthaceae</taxon>
        <taxon>Nepenthes</taxon>
    </lineage>
</organism>
<protein>
    <recommendedName>
        <fullName evidence="4">Amino acid transporter</fullName>
    </recommendedName>
</protein>
<gene>
    <name evidence="2" type="ORF">Nepgr_016385</name>
</gene>